<organism evidence="8 9">
    <name type="scientific">Ostreococcus lucimarinus (strain CCE9901)</name>
    <dbReference type="NCBI Taxonomy" id="436017"/>
    <lineage>
        <taxon>Eukaryota</taxon>
        <taxon>Viridiplantae</taxon>
        <taxon>Chlorophyta</taxon>
        <taxon>Mamiellophyceae</taxon>
        <taxon>Mamiellales</taxon>
        <taxon>Bathycoccaceae</taxon>
        <taxon>Ostreococcus</taxon>
    </lineage>
</organism>
<evidence type="ECO:0000256" key="6">
    <source>
        <dbReference type="ARBA" id="ARBA00023136"/>
    </source>
</evidence>
<dbReference type="GO" id="GO:0005789">
    <property type="term" value="C:endoplasmic reticulum membrane"/>
    <property type="evidence" value="ECO:0007669"/>
    <property type="project" value="TreeGrafter"/>
</dbReference>
<evidence type="ECO:0000313" key="9">
    <source>
        <dbReference type="Proteomes" id="UP000001568"/>
    </source>
</evidence>
<dbReference type="GeneID" id="5004327"/>
<keyword evidence="3" id="KW-0813">Transport</keyword>
<dbReference type="Pfam" id="PF08449">
    <property type="entry name" value="UAA"/>
    <property type="match status" value="1"/>
</dbReference>
<dbReference type="Gramene" id="ABO98552">
    <property type="protein sequence ID" value="ABO98552"/>
    <property type="gene ID" value="OSTLU_43912"/>
</dbReference>
<evidence type="ECO:0000256" key="5">
    <source>
        <dbReference type="ARBA" id="ARBA00022989"/>
    </source>
</evidence>
<reference evidence="8 9" key="1">
    <citation type="journal article" date="2007" name="Proc. Natl. Acad. Sci. U.S.A.">
        <title>The tiny eukaryote Ostreococcus provides genomic insights into the paradox of plankton speciation.</title>
        <authorList>
            <person name="Palenik B."/>
            <person name="Grimwood J."/>
            <person name="Aerts A."/>
            <person name="Rouze P."/>
            <person name="Salamov A."/>
            <person name="Putnam N."/>
            <person name="Dupont C."/>
            <person name="Jorgensen R."/>
            <person name="Derelle E."/>
            <person name="Rombauts S."/>
            <person name="Zhou K."/>
            <person name="Otillar R."/>
            <person name="Merchant S.S."/>
            <person name="Podell S."/>
            <person name="Gaasterland T."/>
            <person name="Napoli C."/>
            <person name="Gendler K."/>
            <person name="Manuell A."/>
            <person name="Tai V."/>
            <person name="Vallon O."/>
            <person name="Piganeau G."/>
            <person name="Jancek S."/>
            <person name="Heijde M."/>
            <person name="Jabbari K."/>
            <person name="Bowler C."/>
            <person name="Lohr M."/>
            <person name="Robbens S."/>
            <person name="Werner G."/>
            <person name="Dubchak I."/>
            <person name="Pazour G.J."/>
            <person name="Ren Q."/>
            <person name="Paulsen I."/>
            <person name="Delwiche C."/>
            <person name="Schmutz J."/>
            <person name="Rokhsar D."/>
            <person name="Van de Peer Y."/>
            <person name="Moreau H."/>
            <person name="Grigoriev I.V."/>
        </authorList>
    </citation>
    <scope>NUCLEOTIDE SEQUENCE [LARGE SCALE GENOMIC DNA]</scope>
    <source>
        <strain evidence="8 9">CCE9901</strain>
    </source>
</reference>
<dbReference type="EMBL" id="CP000591">
    <property type="protein sequence ID" value="ABO98552.1"/>
    <property type="molecule type" value="Genomic_DNA"/>
</dbReference>
<dbReference type="InterPro" id="IPR013657">
    <property type="entry name" value="SCL35B1-4/HUT1"/>
</dbReference>
<dbReference type="GO" id="GO:0000139">
    <property type="term" value="C:Golgi membrane"/>
    <property type="evidence" value="ECO:0007669"/>
    <property type="project" value="TreeGrafter"/>
</dbReference>
<dbReference type="GO" id="GO:0046964">
    <property type="term" value="F:3'-phosphoadenosine 5'-phosphosulfate transmembrane transporter activity"/>
    <property type="evidence" value="ECO:0007669"/>
    <property type="project" value="TreeGrafter"/>
</dbReference>
<evidence type="ECO:0000256" key="2">
    <source>
        <dbReference type="ARBA" id="ARBA00008349"/>
    </source>
</evidence>
<evidence type="ECO:0000256" key="4">
    <source>
        <dbReference type="ARBA" id="ARBA00022692"/>
    </source>
</evidence>
<dbReference type="HOGENOM" id="CLU_036019_3_0_1"/>
<protein>
    <submittedName>
        <fullName evidence="8">DMT family transporter: UDP-galactose/UDP-glucose</fullName>
    </submittedName>
</protein>
<feature type="transmembrane region" description="Helical" evidence="7">
    <location>
        <begin position="320"/>
        <end position="343"/>
    </location>
</feature>
<dbReference type="KEGG" id="olu:OSTLU_43912"/>
<dbReference type="PANTHER" id="PTHR10778">
    <property type="entry name" value="SOLUTE CARRIER FAMILY 35 MEMBER B"/>
    <property type="match status" value="1"/>
</dbReference>
<dbReference type="OrthoDB" id="1601at2759"/>
<feature type="transmembrane region" description="Helical" evidence="7">
    <location>
        <begin position="222"/>
        <end position="243"/>
    </location>
</feature>
<name>A4S4F9_OSTLU</name>
<evidence type="ECO:0000256" key="7">
    <source>
        <dbReference type="SAM" id="Phobius"/>
    </source>
</evidence>
<evidence type="ECO:0000256" key="1">
    <source>
        <dbReference type="ARBA" id="ARBA00004141"/>
    </source>
</evidence>
<feature type="transmembrane region" description="Helical" evidence="7">
    <location>
        <begin position="292"/>
        <end position="313"/>
    </location>
</feature>
<comment type="subcellular location">
    <subcellularLocation>
        <location evidence="1">Membrane</location>
        <topology evidence="1">Multi-pass membrane protein</topology>
    </subcellularLocation>
</comment>
<feature type="transmembrane region" description="Helical" evidence="7">
    <location>
        <begin position="255"/>
        <end position="276"/>
    </location>
</feature>
<dbReference type="OMA" id="VAFANWA"/>
<sequence length="390" mass="42984">MSRRAVDAARDDRVVSCDDDVDSRSLASDPSRASTSHAATTDFAVLLHPTAHFILVAAATIGSLALYGVLQERVMTIPYARERGESEDVFTCSMFLVFMNRWVALASSGALAMVTGWGGGATRGGAKDYAAVSFSNLVATVCQYEVLKYLTYSVSTLAKTMKVVPVMIWGQFLGEKKFTSREYFDAAVMTFGCFVFVANRGWRSAVQKRYEGEYDESSLEWAANAGFLILAVYFVFDGFTSTFQQKMYRRDGVTVTAQVFFTSFFTTVFGFAWLVITDQLSPSIRFVHDHPAIVGDILLLSCASTVAQFSIAYTIKSYSAVILASIMTFRQFLSVLISCYVFSSPLNVVQWLGILLILAPLTFKHVAFANWAESAHPSSSKSDDDRLNAL</sequence>
<gene>
    <name evidence="8" type="ORF">OSTLU_43912</name>
</gene>
<evidence type="ECO:0000256" key="3">
    <source>
        <dbReference type="ARBA" id="ARBA00022448"/>
    </source>
</evidence>
<dbReference type="eggNOG" id="KOG1581">
    <property type="taxonomic scope" value="Eukaryota"/>
</dbReference>
<dbReference type="Proteomes" id="UP000001568">
    <property type="component" value="Chromosome 11"/>
</dbReference>
<accession>A4S4F9</accession>
<proteinExistence type="inferred from homology"/>
<dbReference type="AlphaFoldDB" id="A4S4F9"/>
<evidence type="ECO:0000313" key="8">
    <source>
        <dbReference type="EMBL" id="ABO98552.1"/>
    </source>
</evidence>
<feature type="transmembrane region" description="Helical" evidence="7">
    <location>
        <begin position="51"/>
        <end position="70"/>
    </location>
</feature>
<comment type="similarity">
    <text evidence="2">Belongs to the nucleotide-sugar transporter family. UDP-galactose:UMP antiporter (TC 2.A.7.11) subfamily.</text>
</comment>
<keyword evidence="9" id="KW-1185">Reference proteome</keyword>
<keyword evidence="6 7" id="KW-0472">Membrane</keyword>
<keyword evidence="5 7" id="KW-1133">Transmembrane helix</keyword>
<dbReference type="PANTHER" id="PTHR10778:SF13">
    <property type="entry name" value="ADENOSINE 3'-PHOSPHO 5'-PHOSPHOSULFATE TRANSPORTER 1"/>
    <property type="match status" value="1"/>
</dbReference>
<feature type="transmembrane region" description="Helical" evidence="7">
    <location>
        <begin position="183"/>
        <end position="202"/>
    </location>
</feature>
<dbReference type="RefSeq" id="XP_001420259.1">
    <property type="nucleotide sequence ID" value="XM_001420222.1"/>
</dbReference>
<keyword evidence="4 7" id="KW-0812">Transmembrane</keyword>